<accession>A0A140LCI2</accession>
<protein>
    <submittedName>
        <fullName evidence="1">Uncharacterized protein</fullName>
    </submittedName>
</protein>
<dbReference type="Proteomes" id="UP000070456">
    <property type="component" value="Unassembled WGS sequence"/>
</dbReference>
<reference evidence="1 2" key="1">
    <citation type="submission" date="2015-12" db="EMBL/GenBank/DDBJ databases">
        <title>Draft genome sequence of the thermoanaerobe Thermotalea metallivorans, an isolate from the runoff channel of the Great Artesian Basin, Australia.</title>
        <authorList>
            <person name="Patel B.K."/>
        </authorList>
    </citation>
    <scope>NUCLEOTIDE SEQUENCE [LARGE SCALE GENOMIC DNA]</scope>
    <source>
        <strain evidence="1 2">B2-1</strain>
    </source>
</reference>
<keyword evidence="2" id="KW-1185">Reference proteome</keyword>
<evidence type="ECO:0000313" key="2">
    <source>
        <dbReference type="Proteomes" id="UP000070456"/>
    </source>
</evidence>
<dbReference type="RefSeq" id="WP_157064856.1">
    <property type="nucleotide sequence ID" value="NZ_LOEE01000006.1"/>
</dbReference>
<organism evidence="1 2">
    <name type="scientific">Thermotalea metallivorans</name>
    <dbReference type="NCBI Taxonomy" id="520762"/>
    <lineage>
        <taxon>Bacteria</taxon>
        <taxon>Bacillati</taxon>
        <taxon>Bacillota</taxon>
        <taxon>Clostridia</taxon>
        <taxon>Peptostreptococcales</taxon>
        <taxon>Thermotaleaceae</taxon>
        <taxon>Thermotalea</taxon>
    </lineage>
</organism>
<dbReference type="EMBL" id="LOEE01000006">
    <property type="protein sequence ID" value="KXG78257.1"/>
    <property type="molecule type" value="Genomic_DNA"/>
</dbReference>
<sequence length="50" mass="5794">MLTIQLADNLYREHGLISIIHDGKFVEFENYIEKEEVQKENGQKVAATTE</sequence>
<proteinExistence type="predicted"/>
<dbReference type="STRING" id="520762.AN619_02320"/>
<dbReference type="AlphaFoldDB" id="A0A140LCI2"/>
<evidence type="ECO:0000313" key="1">
    <source>
        <dbReference type="EMBL" id="KXG78257.1"/>
    </source>
</evidence>
<gene>
    <name evidence="1" type="ORF">AN619_02320</name>
</gene>
<name>A0A140LCI2_9FIRM</name>
<comment type="caution">
    <text evidence="1">The sequence shown here is derived from an EMBL/GenBank/DDBJ whole genome shotgun (WGS) entry which is preliminary data.</text>
</comment>